<evidence type="ECO:0000256" key="4">
    <source>
        <dbReference type="ARBA" id="ARBA00022786"/>
    </source>
</evidence>
<keyword evidence="5" id="KW-0862">Zinc</keyword>
<evidence type="ECO:0000259" key="8">
    <source>
        <dbReference type="PROSITE" id="PS50089"/>
    </source>
</evidence>
<proteinExistence type="predicted"/>
<evidence type="ECO:0000256" key="3">
    <source>
        <dbReference type="ARBA" id="ARBA00022771"/>
    </source>
</evidence>
<dbReference type="GO" id="GO:0008270">
    <property type="term" value="F:zinc ion binding"/>
    <property type="evidence" value="ECO:0007669"/>
    <property type="project" value="UniProtKB-KW"/>
</dbReference>
<dbReference type="PROSITE" id="PS50089">
    <property type="entry name" value="ZF_RING_2"/>
    <property type="match status" value="1"/>
</dbReference>
<evidence type="ECO:0000313" key="9">
    <source>
        <dbReference type="EMBL" id="CAB4263986.1"/>
    </source>
</evidence>
<keyword evidence="3 6" id="KW-0863">Zinc-finger</keyword>
<dbReference type="Proteomes" id="UP000507222">
    <property type="component" value="Unassembled WGS sequence"/>
</dbReference>
<accession>A0A6J5TJ73</accession>
<evidence type="ECO:0000256" key="6">
    <source>
        <dbReference type="PROSITE-ProRule" id="PRU00175"/>
    </source>
</evidence>
<gene>
    <name evidence="9" type="ORF">CURHAP_LOCUS5467</name>
</gene>
<sequence length="133" mass="15155">MRVNSEIHPQPSHSSAILHCRNPILASPPLEQLWDLLEQREDRASIAIYTAECGHTFHFPCIAAHVRSHDNRVCPICNCTWKDIPLFTIHKNLNQSRNDVVEPSKPKPREVEKNIIVEASSPRASSKPLYDDE</sequence>
<dbReference type="SUPFAM" id="SSF57850">
    <property type="entry name" value="RING/U-box"/>
    <property type="match status" value="1"/>
</dbReference>
<evidence type="ECO:0000256" key="2">
    <source>
        <dbReference type="ARBA" id="ARBA00022723"/>
    </source>
</evidence>
<protein>
    <recommendedName>
        <fullName evidence="8">RING-type domain-containing protein</fullName>
    </recommendedName>
</protein>
<keyword evidence="2" id="KW-0479">Metal-binding</keyword>
<dbReference type="EMBL" id="CAEKDK010000001">
    <property type="protein sequence ID" value="CAB4263986.1"/>
    <property type="molecule type" value="Genomic_DNA"/>
</dbReference>
<dbReference type="InterPro" id="IPR001841">
    <property type="entry name" value="Znf_RING"/>
</dbReference>
<keyword evidence="4" id="KW-0833">Ubl conjugation pathway</keyword>
<evidence type="ECO:0000256" key="7">
    <source>
        <dbReference type="SAM" id="MobiDB-lite"/>
    </source>
</evidence>
<dbReference type="Gene3D" id="3.30.40.10">
    <property type="entry name" value="Zinc/RING finger domain, C3HC4 (zinc finger)"/>
    <property type="match status" value="1"/>
</dbReference>
<dbReference type="InterPro" id="IPR013083">
    <property type="entry name" value="Znf_RING/FYVE/PHD"/>
</dbReference>
<organism evidence="9 10">
    <name type="scientific">Prunus armeniaca</name>
    <name type="common">Apricot</name>
    <name type="synonym">Armeniaca vulgaris</name>
    <dbReference type="NCBI Taxonomy" id="36596"/>
    <lineage>
        <taxon>Eukaryota</taxon>
        <taxon>Viridiplantae</taxon>
        <taxon>Streptophyta</taxon>
        <taxon>Embryophyta</taxon>
        <taxon>Tracheophyta</taxon>
        <taxon>Spermatophyta</taxon>
        <taxon>Magnoliopsida</taxon>
        <taxon>eudicotyledons</taxon>
        <taxon>Gunneridae</taxon>
        <taxon>Pentapetalae</taxon>
        <taxon>rosids</taxon>
        <taxon>fabids</taxon>
        <taxon>Rosales</taxon>
        <taxon>Rosaceae</taxon>
        <taxon>Amygdaloideae</taxon>
        <taxon>Amygdaleae</taxon>
        <taxon>Prunus</taxon>
    </lineage>
</organism>
<evidence type="ECO:0000256" key="1">
    <source>
        <dbReference type="ARBA" id="ARBA00004906"/>
    </source>
</evidence>
<evidence type="ECO:0000313" key="10">
    <source>
        <dbReference type="Proteomes" id="UP000507222"/>
    </source>
</evidence>
<dbReference type="Pfam" id="PF12678">
    <property type="entry name" value="zf-rbx1"/>
    <property type="match status" value="1"/>
</dbReference>
<evidence type="ECO:0000256" key="5">
    <source>
        <dbReference type="ARBA" id="ARBA00022833"/>
    </source>
</evidence>
<dbReference type="InterPro" id="IPR024766">
    <property type="entry name" value="Znf_RING_H2"/>
</dbReference>
<name>A0A6J5TJ73_PRUAR</name>
<feature type="domain" description="RING-type" evidence="8">
    <location>
        <begin position="20"/>
        <end position="78"/>
    </location>
</feature>
<comment type="pathway">
    <text evidence="1">Protein modification; protein ubiquitination.</text>
</comment>
<feature type="compositionally biased region" description="Basic and acidic residues" evidence="7">
    <location>
        <begin position="99"/>
        <end position="115"/>
    </location>
</feature>
<feature type="region of interest" description="Disordered" evidence="7">
    <location>
        <begin position="98"/>
        <end position="133"/>
    </location>
</feature>
<dbReference type="AlphaFoldDB" id="A0A6J5TJ73"/>
<reference evidence="9 10" key="1">
    <citation type="submission" date="2020-05" db="EMBL/GenBank/DDBJ databases">
        <authorList>
            <person name="Campoy J."/>
            <person name="Schneeberger K."/>
            <person name="Spophaly S."/>
        </authorList>
    </citation>
    <scope>NUCLEOTIDE SEQUENCE [LARGE SCALE GENOMIC DNA]</scope>
    <source>
        <strain evidence="9">PruArmRojPasFocal</strain>
    </source>
</reference>